<protein>
    <recommendedName>
        <fullName evidence="8">BED-type domain-containing protein</fullName>
    </recommendedName>
</protein>
<evidence type="ECO:0000256" key="4">
    <source>
        <dbReference type="ARBA" id="ARBA00022833"/>
    </source>
</evidence>
<proteinExistence type="predicted"/>
<dbReference type="GO" id="GO:0008270">
    <property type="term" value="F:zinc ion binding"/>
    <property type="evidence" value="ECO:0007669"/>
    <property type="project" value="UniProtKB-KW"/>
</dbReference>
<dbReference type="VEuPathDB" id="FungiDB:VP01_2201g2"/>
<dbReference type="GO" id="GO:0005634">
    <property type="term" value="C:nucleus"/>
    <property type="evidence" value="ECO:0007669"/>
    <property type="project" value="UniProtKB-SubCell"/>
</dbReference>
<comment type="caution">
    <text evidence="6">The sequence shown here is derived from an EMBL/GenBank/DDBJ whole genome shotgun (WGS) entry which is preliminary data.</text>
</comment>
<sequence length="238" mass="26933">MNILIFFFSQPHFSPFPLQLPWPPLTIQPTTQTTLLISPAQSTPTHSATPQQSWVWTYFESKLDKVQCTVPGQSSKPCGKLLTCNKTQSTKSMIKHLSCMHKSDNSKKIDKHQTFITNLKQKHIECRRLIATLINSADLPFSFVKDEAFLNLLEIVNPHTSNMICKRKTSALKVSHLYIGYHKQLKKLLGSFKDIGYTLDAWTSPNKIAFMAITAQVMSPDLEIIFNILVALPVIYGV</sequence>
<gene>
    <name evidence="6" type="ORF">VP01_2201g2</name>
</gene>
<keyword evidence="5" id="KW-0539">Nucleus</keyword>
<organism evidence="6 7">
    <name type="scientific">Puccinia sorghi</name>
    <dbReference type="NCBI Taxonomy" id="27349"/>
    <lineage>
        <taxon>Eukaryota</taxon>
        <taxon>Fungi</taxon>
        <taxon>Dikarya</taxon>
        <taxon>Basidiomycota</taxon>
        <taxon>Pucciniomycotina</taxon>
        <taxon>Pucciniomycetes</taxon>
        <taxon>Pucciniales</taxon>
        <taxon>Pucciniaceae</taxon>
        <taxon>Puccinia</taxon>
    </lineage>
</organism>
<evidence type="ECO:0008006" key="8">
    <source>
        <dbReference type="Google" id="ProtNLM"/>
    </source>
</evidence>
<evidence type="ECO:0000256" key="1">
    <source>
        <dbReference type="ARBA" id="ARBA00004123"/>
    </source>
</evidence>
<accession>A0A0L6VAT1</accession>
<name>A0A0L6VAT1_9BASI</name>
<keyword evidence="3" id="KW-0863">Zinc-finger</keyword>
<comment type="subcellular location">
    <subcellularLocation>
        <location evidence="1">Nucleus</location>
    </subcellularLocation>
</comment>
<dbReference type="EMBL" id="LAVV01007061">
    <property type="protein sequence ID" value="KNZ57245.1"/>
    <property type="molecule type" value="Genomic_DNA"/>
</dbReference>
<dbReference type="AlphaFoldDB" id="A0A0L6VAT1"/>
<dbReference type="OrthoDB" id="2687121at2759"/>
<dbReference type="STRING" id="27349.A0A0L6VAT1"/>
<dbReference type="Proteomes" id="UP000037035">
    <property type="component" value="Unassembled WGS sequence"/>
</dbReference>
<evidence type="ECO:0000313" key="6">
    <source>
        <dbReference type="EMBL" id="KNZ57245.1"/>
    </source>
</evidence>
<keyword evidence="2" id="KW-0479">Metal-binding</keyword>
<keyword evidence="4" id="KW-0862">Zinc</keyword>
<evidence type="ECO:0000256" key="3">
    <source>
        <dbReference type="ARBA" id="ARBA00022771"/>
    </source>
</evidence>
<evidence type="ECO:0000313" key="7">
    <source>
        <dbReference type="Proteomes" id="UP000037035"/>
    </source>
</evidence>
<dbReference type="SMART" id="SM00614">
    <property type="entry name" value="ZnF_BED"/>
    <property type="match status" value="1"/>
</dbReference>
<dbReference type="PANTHER" id="PTHR46481:SF10">
    <property type="entry name" value="ZINC FINGER BED DOMAIN-CONTAINING PROTEIN 39"/>
    <property type="match status" value="1"/>
</dbReference>
<reference evidence="6 7" key="1">
    <citation type="submission" date="2015-08" db="EMBL/GenBank/DDBJ databases">
        <title>Next Generation Sequencing and Analysis of the Genome of Puccinia sorghi L Schw, the Causal Agent of Maize Common Rust.</title>
        <authorList>
            <person name="Rochi L."/>
            <person name="Burguener G."/>
            <person name="Darino M."/>
            <person name="Turjanski A."/>
            <person name="Kreff E."/>
            <person name="Dieguez M.J."/>
            <person name="Sacco F."/>
        </authorList>
    </citation>
    <scope>NUCLEOTIDE SEQUENCE [LARGE SCALE GENOMIC DNA]</scope>
    <source>
        <strain evidence="6 7">RO10H11247</strain>
    </source>
</reference>
<dbReference type="PANTHER" id="PTHR46481">
    <property type="entry name" value="ZINC FINGER BED DOMAIN-CONTAINING PROTEIN 4"/>
    <property type="match status" value="1"/>
</dbReference>
<keyword evidence="7" id="KW-1185">Reference proteome</keyword>
<evidence type="ECO:0000256" key="5">
    <source>
        <dbReference type="ARBA" id="ARBA00023242"/>
    </source>
</evidence>
<evidence type="ECO:0000256" key="2">
    <source>
        <dbReference type="ARBA" id="ARBA00022723"/>
    </source>
</evidence>
<dbReference type="InterPro" id="IPR052035">
    <property type="entry name" value="ZnF_BED_domain_contain"/>
</dbReference>